<dbReference type="eggNOG" id="ENOG50323NA">
    <property type="taxonomic scope" value="Bacteria"/>
</dbReference>
<dbReference type="EMBL" id="AVBF01000007">
    <property type="protein sequence ID" value="KGP73926.1"/>
    <property type="molecule type" value="Genomic_DNA"/>
</dbReference>
<evidence type="ECO:0000313" key="3">
    <source>
        <dbReference type="Proteomes" id="UP000030147"/>
    </source>
</evidence>
<dbReference type="AlphaFoldDB" id="A0A0A2TIM2"/>
<gene>
    <name evidence="2" type="ORF">N782_21255</name>
</gene>
<dbReference type="STRING" id="1385514.N782_21255"/>
<dbReference type="OrthoDB" id="2427034at2"/>
<evidence type="ECO:0000313" key="2">
    <source>
        <dbReference type="EMBL" id="KGP73926.1"/>
    </source>
</evidence>
<dbReference type="Proteomes" id="UP000030147">
    <property type="component" value="Unassembled WGS sequence"/>
</dbReference>
<proteinExistence type="predicted"/>
<dbReference type="InterPro" id="IPR014717">
    <property type="entry name" value="Transl_elong_EF1B/ribsomal_bS6"/>
</dbReference>
<evidence type="ECO:0000256" key="1">
    <source>
        <dbReference type="SAM" id="MobiDB-lite"/>
    </source>
</evidence>
<dbReference type="RefSeq" id="WP_036816603.1">
    <property type="nucleotide sequence ID" value="NZ_AVBF01000007.1"/>
</dbReference>
<comment type="caution">
    <text evidence="2">The sequence shown here is derived from an EMBL/GenBank/DDBJ whole genome shotgun (WGS) entry which is preliminary data.</text>
</comment>
<dbReference type="Gene3D" id="3.30.70.60">
    <property type="match status" value="1"/>
</dbReference>
<feature type="compositionally biased region" description="Acidic residues" evidence="1">
    <location>
        <begin position="115"/>
        <end position="129"/>
    </location>
</feature>
<accession>A0A0A2TIM2</accession>
<organism evidence="2 3">
    <name type="scientific">Pontibacillus yanchengensis Y32</name>
    <dbReference type="NCBI Taxonomy" id="1385514"/>
    <lineage>
        <taxon>Bacteria</taxon>
        <taxon>Bacillati</taxon>
        <taxon>Bacillota</taxon>
        <taxon>Bacilli</taxon>
        <taxon>Bacillales</taxon>
        <taxon>Bacillaceae</taxon>
        <taxon>Pontibacillus</taxon>
    </lineage>
</organism>
<protein>
    <recommendedName>
        <fullName evidence="4">Pilus assembly protein PilO</fullName>
    </recommendedName>
</protein>
<keyword evidence="3" id="KW-1185">Reference proteome</keyword>
<name>A0A0A2TIM2_9BACI</name>
<feature type="region of interest" description="Disordered" evidence="1">
    <location>
        <begin position="110"/>
        <end position="134"/>
    </location>
</feature>
<reference evidence="2 3" key="1">
    <citation type="journal article" date="2015" name="Stand. Genomic Sci.">
        <title>High quality draft genome sequence of the moderately halophilic bacterium Pontibacillus yanchengensis Y32(T) and comparison among Pontibacillus genomes.</title>
        <authorList>
            <person name="Huang J."/>
            <person name="Qiao Z.X."/>
            <person name="Tang J.W."/>
            <person name="Wang G."/>
        </authorList>
    </citation>
    <scope>NUCLEOTIDE SEQUENCE [LARGE SCALE GENOMIC DNA]</scope>
    <source>
        <strain evidence="2 3">Y32</strain>
    </source>
</reference>
<evidence type="ECO:0008006" key="4">
    <source>
        <dbReference type="Google" id="ProtNLM"/>
    </source>
</evidence>
<sequence length="244" mass="28054">MKFEWKRQHIIILTLLLLLTIVSYTFTHRHFINPIEEEVKQVKDSLESEKKILTALRDKKVKGNSFNTSQDTQSKLPVLPVIDQFFMALERAENISNSVVMGFTQQGTSEFDLSSNEDSDMTDDENDSDDIVKENDSEVVKSKDTPSVDEAIQVNQMAFQINVQSPQFGDLLTFLEELKNIPRIIDVNTIEFEDEMTSDEETDMLKYTIVVSTFYDEGNSILKDEIPQYHYEPSADKKNPLLPD</sequence>